<dbReference type="PANTHER" id="PTHR47197:SF3">
    <property type="entry name" value="DIHYDRO-HEME D1 DEHYDROGENASE"/>
    <property type="match status" value="1"/>
</dbReference>
<dbReference type="Proteomes" id="UP000671852">
    <property type="component" value="Chromosome"/>
</dbReference>
<dbReference type="InterPro" id="IPR013211">
    <property type="entry name" value="LVIVD"/>
</dbReference>
<dbReference type="Gene3D" id="2.60.40.1220">
    <property type="match status" value="1"/>
</dbReference>
<dbReference type="Gene3D" id="2.130.10.10">
    <property type="entry name" value="YVTN repeat-like/Quinoprotein amine dehydrogenase"/>
    <property type="match status" value="1"/>
</dbReference>
<reference evidence="5" key="2">
    <citation type="submission" date="2021-04" db="EMBL/GenBank/DDBJ databases">
        <title>Isolation and characterization of a novel species of the genus Sulfurimonas.</title>
        <authorList>
            <person name="Fukui M."/>
        </authorList>
    </citation>
    <scope>NUCLEOTIDE SEQUENCE</scope>
    <source>
        <strain evidence="5">H1576</strain>
    </source>
</reference>
<sequence>MKYLILKVFTLILTTTLAFTGCGGGGGDSGTSTTTDGGSDKTYLSPTTTLEWQHASSAYSGTWQESVDYCEDLSWAGKTDWRLPSLESLYADYENFDPFRSGIYWSSFEISSSSVRALWGGTGESAKDGSFLKTEKQSTYCVRGTYAGANKTAESFSDTESGLEWMMLPTFDNSVQLDDAVETCNGLVKNTQDDWRLPSIGEAYTLQRKFYDIYPKDTLDDYHKIFWSSTQYDDTHQSTFTINWNSPTEITFYVENREKTQYNSYLCVRGTQKDRVVVDDIYSIEWQDSYDNVDKELAPTIDKANEYCENLLYDEKNDWYLPNTDITSSKPDDSLFYYQEYWTNSIYINSTNLFGNLAPRCIRGGYFANNPNLHGLWAYVDDASTVVINKATFFKSIEIIDTNHIKVVNSNDVTRHLIRAGVPDVKLNGEIATLTTATSAAPSRLASSFTGIGSLEMILRNHLQNEERKVSVVPTTDDNLVGTITPATTTTNETLYVKDPTNTNGRLVIPRESNLTMPTGDTEVTLIQNDNNATFNVSVIGEETDMGILTVTDKAYNFKSYMESGNDWRYFGYNDGETSISYIKTLKICNIGTADISGVSFNIALDSNSTDINRTFSTNYDNSAVPFASGECKSYDASFSFTRPTEDKDFKINITINDNFNALTWNDYASIKVSKYPHHNLYFNSNTKTLNGFLVTPGRNLINVSFSNSSYNNFVRVPLVQTDEYDVVISTPNITDEDVYMISSGVVPDTTKMNGFTNVTANEPDNNEGNATKLALYGGESVAYLAQKDIDFYKIVDKPAVANMVANAYVDFNISIPMTTEMNASTITNSTVTLTNGSSSVSGSVSYDGTTKTIIFDPDANLSAGTHTITLSKDVESATGYKLDSDVSWDINILDYPNTAQVISNYSATLKCVAISGSYAYAADNGYYGLQIINISDPSSPTLTANIDIGHARSIAISGSYAYAADTAAGLKIIDISNPKSPTLTATLDTSGSAYGVAISGGYAYVADGNSGLQIIDISNPNSPTLTATLDTSGTALGVTISGNYAYVADGDSGLHIIDISDPSSPTLTATLDTSGYAYGITISGNYAYVADYTSGLQIIDISNPSSPTLTATVDTSGSAEGVTISGNYAYVADGSSGLQIIDISIPSSPTLTATVDTPGSASKVDISGNFAYVADEGSGLQIINIQMYK</sequence>
<evidence type="ECO:0000259" key="3">
    <source>
        <dbReference type="Pfam" id="PF07603"/>
    </source>
</evidence>
<dbReference type="Pfam" id="PF08309">
    <property type="entry name" value="LVIVD"/>
    <property type="match status" value="7"/>
</dbReference>
<evidence type="ECO:0000259" key="4">
    <source>
        <dbReference type="Pfam" id="PF13205"/>
    </source>
</evidence>
<evidence type="ECO:0000256" key="2">
    <source>
        <dbReference type="SAM" id="SignalP"/>
    </source>
</evidence>
<feature type="domain" description="SbsA Ig-like" evidence="4">
    <location>
        <begin position="807"/>
        <end position="889"/>
    </location>
</feature>
<proteinExistence type="predicted"/>
<dbReference type="SUPFAM" id="SSF50969">
    <property type="entry name" value="YVTN repeat-like/Quinoprotein amine dehydrogenase"/>
    <property type="match status" value="1"/>
</dbReference>
<dbReference type="InterPro" id="IPR014755">
    <property type="entry name" value="Cu-Rt/internalin_Ig-like"/>
</dbReference>
<dbReference type="PANTHER" id="PTHR47197">
    <property type="entry name" value="PROTEIN NIRF"/>
    <property type="match status" value="1"/>
</dbReference>
<gene>
    <name evidence="5" type="ORF">GJV85_09235</name>
</gene>
<dbReference type="InterPro" id="IPR011044">
    <property type="entry name" value="Quino_amine_DH_bsu"/>
</dbReference>
<dbReference type="InterPro" id="IPR051200">
    <property type="entry name" value="Host-pathogen_enzymatic-act"/>
</dbReference>
<dbReference type="InterPro" id="IPR015943">
    <property type="entry name" value="WD40/YVTN_repeat-like_dom_sf"/>
</dbReference>
<reference evidence="5" key="1">
    <citation type="submission" date="2019-11" db="EMBL/GenBank/DDBJ databases">
        <authorList>
            <person name="Kojima H."/>
        </authorList>
    </citation>
    <scope>NUCLEOTIDE SEQUENCE</scope>
    <source>
        <strain evidence="5">H1576</strain>
    </source>
</reference>
<dbReference type="InterPro" id="IPR011460">
    <property type="entry name" value="Lcl_C"/>
</dbReference>
<dbReference type="Pfam" id="PF07603">
    <property type="entry name" value="Lcl_C"/>
    <property type="match status" value="1"/>
</dbReference>
<feature type="signal peptide" evidence="2">
    <location>
        <begin position="1"/>
        <end position="20"/>
    </location>
</feature>
<accession>A0A975B126</accession>
<feature type="chain" id="PRO_5037286392" evidence="2">
    <location>
        <begin position="21"/>
        <end position="1190"/>
    </location>
</feature>
<name>A0A975B126_9BACT</name>
<keyword evidence="6" id="KW-1185">Reference proteome</keyword>
<dbReference type="AlphaFoldDB" id="A0A975B126"/>
<dbReference type="EMBL" id="CP046072">
    <property type="protein sequence ID" value="QSZ42281.1"/>
    <property type="molecule type" value="Genomic_DNA"/>
</dbReference>
<evidence type="ECO:0000256" key="1">
    <source>
        <dbReference type="ARBA" id="ARBA00022729"/>
    </source>
</evidence>
<dbReference type="Pfam" id="PF13205">
    <property type="entry name" value="Big_5"/>
    <property type="match status" value="1"/>
</dbReference>
<dbReference type="RefSeq" id="WP_207561097.1">
    <property type="nucleotide sequence ID" value="NZ_CP046072.1"/>
</dbReference>
<protein>
    <submittedName>
        <fullName evidence="5">DUF1566 domain-containing protein</fullName>
    </submittedName>
</protein>
<organism evidence="5 6">
    <name type="scientific">Sulfurimonas aquatica</name>
    <dbReference type="NCBI Taxonomy" id="2672570"/>
    <lineage>
        <taxon>Bacteria</taxon>
        <taxon>Pseudomonadati</taxon>
        <taxon>Campylobacterota</taxon>
        <taxon>Epsilonproteobacteria</taxon>
        <taxon>Campylobacterales</taxon>
        <taxon>Sulfurimonadaceae</taxon>
        <taxon>Sulfurimonas</taxon>
    </lineage>
</organism>
<dbReference type="InterPro" id="IPR032812">
    <property type="entry name" value="SbsA_Ig"/>
</dbReference>
<dbReference type="KEGG" id="saqt:GJV85_09235"/>
<keyword evidence="1 2" id="KW-0732">Signal</keyword>
<feature type="domain" description="Lcl C-terminal" evidence="3">
    <location>
        <begin position="157"/>
        <end position="269"/>
    </location>
</feature>
<evidence type="ECO:0000313" key="5">
    <source>
        <dbReference type="EMBL" id="QSZ42281.1"/>
    </source>
</evidence>
<dbReference type="PROSITE" id="PS51257">
    <property type="entry name" value="PROKAR_LIPOPROTEIN"/>
    <property type="match status" value="1"/>
</dbReference>
<evidence type="ECO:0000313" key="6">
    <source>
        <dbReference type="Proteomes" id="UP000671852"/>
    </source>
</evidence>